<gene>
    <name evidence="1" type="ORF">PAECIP111893_03881</name>
</gene>
<keyword evidence="2" id="KW-1185">Reference proteome</keyword>
<comment type="caution">
    <text evidence="1">The sequence shown here is derived from an EMBL/GenBank/DDBJ whole genome shotgun (WGS) entry which is preliminary data.</text>
</comment>
<evidence type="ECO:0000313" key="1">
    <source>
        <dbReference type="EMBL" id="CAH1214979.1"/>
    </source>
</evidence>
<dbReference type="Proteomes" id="UP000838686">
    <property type="component" value="Unassembled WGS sequence"/>
</dbReference>
<organism evidence="1 2">
    <name type="scientific">Paenibacillus plantiphilus</name>
    <dbReference type="NCBI Taxonomy" id="2905650"/>
    <lineage>
        <taxon>Bacteria</taxon>
        <taxon>Bacillati</taxon>
        <taxon>Bacillota</taxon>
        <taxon>Bacilli</taxon>
        <taxon>Bacillales</taxon>
        <taxon>Paenibacillaceae</taxon>
        <taxon>Paenibacillus</taxon>
    </lineage>
</organism>
<proteinExistence type="predicted"/>
<dbReference type="EMBL" id="CAKMMF010000023">
    <property type="protein sequence ID" value="CAH1214979.1"/>
    <property type="molecule type" value="Genomic_DNA"/>
</dbReference>
<accession>A0ABM9CKG6</accession>
<protein>
    <submittedName>
        <fullName evidence="1">Uncharacterized protein</fullName>
    </submittedName>
</protein>
<sequence length="50" mass="5676">MLAKGMDLESISEFTGISIEELKKVSSSSLMFNCQGFAPWQFFFMIVHVL</sequence>
<reference evidence="1" key="1">
    <citation type="submission" date="2022-01" db="EMBL/GenBank/DDBJ databases">
        <authorList>
            <person name="Criscuolo A."/>
        </authorList>
    </citation>
    <scope>NUCLEOTIDE SEQUENCE</scope>
    <source>
        <strain evidence="1">CIP111893</strain>
    </source>
</reference>
<name>A0ABM9CKG6_9BACL</name>
<evidence type="ECO:0000313" key="2">
    <source>
        <dbReference type="Proteomes" id="UP000838686"/>
    </source>
</evidence>